<dbReference type="RefSeq" id="WP_398710145.1">
    <property type="nucleotide sequence ID" value="NZ_JBIRUI010000007.1"/>
</dbReference>
<reference evidence="3 4" key="1">
    <citation type="submission" date="2024-10" db="EMBL/GenBank/DDBJ databases">
        <title>The Natural Products Discovery Center: Release of the First 8490 Sequenced Strains for Exploring Actinobacteria Biosynthetic Diversity.</title>
        <authorList>
            <person name="Kalkreuter E."/>
            <person name="Kautsar S.A."/>
            <person name="Yang D."/>
            <person name="Bader C.D."/>
            <person name="Teijaro C.N."/>
            <person name="Fluegel L."/>
            <person name="Davis C.M."/>
            <person name="Simpson J.R."/>
            <person name="Lauterbach L."/>
            <person name="Steele A.D."/>
            <person name="Gui C."/>
            <person name="Meng S."/>
            <person name="Li G."/>
            <person name="Viehrig K."/>
            <person name="Ye F."/>
            <person name="Su P."/>
            <person name="Kiefer A.F."/>
            <person name="Nichols A."/>
            <person name="Cepeda A.J."/>
            <person name="Yan W."/>
            <person name="Fan B."/>
            <person name="Jiang Y."/>
            <person name="Adhikari A."/>
            <person name="Zheng C.-J."/>
            <person name="Schuster L."/>
            <person name="Cowan T.M."/>
            <person name="Smanski M.J."/>
            <person name="Chevrette M.G."/>
            <person name="De Carvalho L.P.S."/>
            <person name="Shen B."/>
        </authorList>
    </citation>
    <scope>NUCLEOTIDE SEQUENCE [LARGE SCALE GENOMIC DNA]</scope>
    <source>
        <strain evidence="3 4">NPDC020602</strain>
    </source>
</reference>
<feature type="compositionally biased region" description="Basic and acidic residues" evidence="1">
    <location>
        <begin position="32"/>
        <end position="50"/>
    </location>
</feature>
<keyword evidence="4" id="KW-1185">Reference proteome</keyword>
<evidence type="ECO:0000256" key="1">
    <source>
        <dbReference type="SAM" id="MobiDB-lite"/>
    </source>
</evidence>
<protein>
    <submittedName>
        <fullName evidence="3">Uncharacterized protein</fullName>
    </submittedName>
</protein>
<evidence type="ECO:0000256" key="2">
    <source>
        <dbReference type="SAM" id="Phobius"/>
    </source>
</evidence>
<dbReference type="EMBL" id="JBIRUI010000007">
    <property type="protein sequence ID" value="MFI1715441.1"/>
    <property type="molecule type" value="Genomic_DNA"/>
</dbReference>
<name>A0ABW7U7N1_9ACTN</name>
<keyword evidence="2" id="KW-0812">Transmembrane</keyword>
<keyword evidence="2" id="KW-0472">Membrane</keyword>
<gene>
    <name evidence="3" type="ORF">ACH407_17965</name>
</gene>
<feature type="transmembrane region" description="Helical" evidence="2">
    <location>
        <begin position="124"/>
        <end position="147"/>
    </location>
</feature>
<sequence>MSDAVTREELKKQLDEFHESLIKGSEPVKATYPKDPKDQGDDVKDPKKKEKEETFQVSKLKQALIDAQPRIVTDAMLPFAFVSRFAEMYEELHKELSSELLESWGLDTLGGAVEKFHENHEAKWAYFWTAIGGLLVPLLAASLVIVLRKAILDGFRKLQALVFSGQAYALNEDQTRIQRQPLQNIRDREAQGAAVVLTDPPDPARLNDLKQALGQINRRIINFNKAVGKMKSAAALKRLAGGVEAVTKATDAANPTEIEKLADAIGKIGDAQDKFNPRDLPKPRTLQATADAAKDLATATGTLRTKLNEFAASVRTLDDVIGTATG</sequence>
<comment type="caution">
    <text evidence="3">The sequence shown here is derived from an EMBL/GenBank/DDBJ whole genome shotgun (WGS) entry which is preliminary data.</text>
</comment>
<evidence type="ECO:0000313" key="4">
    <source>
        <dbReference type="Proteomes" id="UP001611339"/>
    </source>
</evidence>
<keyword evidence="2" id="KW-1133">Transmembrane helix</keyword>
<dbReference type="Proteomes" id="UP001611339">
    <property type="component" value="Unassembled WGS sequence"/>
</dbReference>
<feature type="region of interest" description="Disordered" evidence="1">
    <location>
        <begin position="22"/>
        <end position="50"/>
    </location>
</feature>
<organism evidence="3 4">
    <name type="scientific">Streptomyces litmocidini</name>
    <dbReference type="NCBI Taxonomy" id="67318"/>
    <lineage>
        <taxon>Bacteria</taxon>
        <taxon>Bacillati</taxon>
        <taxon>Actinomycetota</taxon>
        <taxon>Actinomycetes</taxon>
        <taxon>Kitasatosporales</taxon>
        <taxon>Streptomycetaceae</taxon>
        <taxon>Streptomyces</taxon>
    </lineage>
</organism>
<evidence type="ECO:0000313" key="3">
    <source>
        <dbReference type="EMBL" id="MFI1715441.1"/>
    </source>
</evidence>
<proteinExistence type="predicted"/>
<accession>A0ABW7U7N1</accession>